<keyword evidence="1" id="KW-0472">Membrane</keyword>
<organism evidence="2 3">
    <name type="scientific">Bacillus velezensis</name>
    <dbReference type="NCBI Taxonomy" id="492670"/>
    <lineage>
        <taxon>Bacteria</taxon>
        <taxon>Bacillati</taxon>
        <taxon>Bacillota</taxon>
        <taxon>Bacilli</taxon>
        <taxon>Bacillales</taxon>
        <taxon>Bacillaceae</taxon>
        <taxon>Bacillus</taxon>
        <taxon>Bacillus amyloliquefaciens group</taxon>
    </lineage>
</organism>
<evidence type="ECO:0000256" key="1">
    <source>
        <dbReference type="SAM" id="Phobius"/>
    </source>
</evidence>
<evidence type="ECO:0000313" key="2">
    <source>
        <dbReference type="EMBL" id="QOY27168.1"/>
    </source>
</evidence>
<proteinExistence type="predicted"/>
<evidence type="ECO:0008006" key="4">
    <source>
        <dbReference type="Google" id="ProtNLM"/>
    </source>
</evidence>
<evidence type="ECO:0000313" key="3">
    <source>
        <dbReference type="Proteomes" id="UP000587477"/>
    </source>
</evidence>
<reference evidence="3" key="1">
    <citation type="submission" date="2020-10" db="EMBL/GenBank/DDBJ databases">
        <title>Complete genome sequence of Bacillus velezensis NST6.</title>
        <authorList>
            <person name="Choi J."/>
        </authorList>
    </citation>
    <scope>NUCLEOTIDE SEQUENCE [LARGE SCALE GENOMIC DNA]</scope>
    <source>
        <strain evidence="3">NST6</strain>
    </source>
</reference>
<keyword evidence="1" id="KW-1133">Transmembrane helix</keyword>
<name>A0A7W4LV34_BACVE</name>
<gene>
    <name evidence="2" type="ORF">BACVE_002179</name>
</gene>
<protein>
    <recommendedName>
        <fullName evidence="4">Cytoplasmic protein</fullName>
    </recommendedName>
</protein>
<dbReference type="Proteomes" id="UP000587477">
    <property type="component" value="Chromosome"/>
</dbReference>
<feature type="transmembrane region" description="Helical" evidence="1">
    <location>
        <begin position="12"/>
        <end position="33"/>
    </location>
</feature>
<accession>A0A7W4LV34</accession>
<dbReference type="EMBL" id="CP063687">
    <property type="protein sequence ID" value="QOY27168.1"/>
    <property type="molecule type" value="Genomic_DNA"/>
</dbReference>
<keyword evidence="1" id="KW-0812">Transmembrane</keyword>
<sequence>MNCCFLFCEFRIIYLALGCVPVTGELVTLRLYLGKVYKVMKYGHYHNQVKEVIDFSKTFKAVASHEISYFTKIINDEEKAKYYVYEDVIGEDEYAWKDIKENEMSEVWGKFYELNDDQKPQNLDMLLKIFSENVRSATTEFNTFLEEIVADLNNCAINRAVNGKTDNFFEKLFKIYKAGNFPWGWDGDYPYGSFIALYIEMKNLN</sequence>
<dbReference type="AlphaFoldDB" id="A0A7W4LV34"/>